<dbReference type="Proteomes" id="UP000095283">
    <property type="component" value="Unplaced"/>
</dbReference>
<feature type="signal peptide" evidence="1">
    <location>
        <begin position="1"/>
        <end position="18"/>
    </location>
</feature>
<dbReference type="InterPro" id="IPR017853">
    <property type="entry name" value="GH"/>
</dbReference>
<keyword evidence="2" id="KW-1185">Reference proteome</keyword>
<dbReference type="AlphaFoldDB" id="A0A1I7WMM5"/>
<feature type="chain" id="PRO_5009310766" evidence="1">
    <location>
        <begin position="19"/>
        <end position="432"/>
    </location>
</feature>
<proteinExistence type="predicted"/>
<organism evidence="2 3">
    <name type="scientific">Heterorhabditis bacteriophora</name>
    <name type="common">Entomopathogenic nematode worm</name>
    <dbReference type="NCBI Taxonomy" id="37862"/>
    <lineage>
        <taxon>Eukaryota</taxon>
        <taxon>Metazoa</taxon>
        <taxon>Ecdysozoa</taxon>
        <taxon>Nematoda</taxon>
        <taxon>Chromadorea</taxon>
        <taxon>Rhabditida</taxon>
        <taxon>Rhabditina</taxon>
        <taxon>Rhabditomorpha</taxon>
        <taxon>Strongyloidea</taxon>
        <taxon>Heterorhabditidae</taxon>
        <taxon>Heterorhabditis</taxon>
    </lineage>
</organism>
<keyword evidence="1" id="KW-0732">Signal</keyword>
<evidence type="ECO:0000313" key="3">
    <source>
        <dbReference type="WBParaSite" id="Hba_06396"/>
    </source>
</evidence>
<name>A0A1I7WMM5_HETBA</name>
<accession>A0A1I7WMM5</accession>
<evidence type="ECO:0000313" key="2">
    <source>
        <dbReference type="Proteomes" id="UP000095283"/>
    </source>
</evidence>
<dbReference type="WBParaSite" id="Hba_06396">
    <property type="protein sequence ID" value="Hba_06396"/>
    <property type="gene ID" value="Hba_06396"/>
</dbReference>
<evidence type="ECO:0000256" key="1">
    <source>
        <dbReference type="SAM" id="SignalP"/>
    </source>
</evidence>
<dbReference type="Gene3D" id="3.20.20.80">
    <property type="entry name" value="Glycosidases"/>
    <property type="match status" value="1"/>
</dbReference>
<sequence length="432" mass="47898">MRLRVFFAFLTYLTITLTAPQCAFYCFVNPTAKEVLDISQYRNLPCTHFVYGFAELKDEITLKDITVNDHMAAMSIGNLRRFLGRFDGIFIHIEGSQLASSACSLFLGAISTASASLPCLPTLGLSSRWMWRAANRLRDLSDHVEHMYLMMEELPSSEDPYSVTHIDPLHQSESIPIEDSISGCTHKMMESGVPAEKIVVGLSCGAKTYTVHDPSAAMHGGFAMKAGVRRSWQDICGNNGTLLDKTSASLTIEMKTSWTSANSPELNTLGRKISWISQEGFGGIGFSSLQWDDPSNKCGNGPFPTHSMVNKFSDVVKATANTINLLKRIDQWRAEIGESAPKVILSIGAQQTNDVWRVELANSWKRQQLVKSIENHNGLHCATFTSFPLTSTDIYGTPLTYVPTQSQNDCGRSRKSLDGQWDTKVEQYLLNS</sequence>
<reference evidence="3" key="1">
    <citation type="submission" date="2016-11" db="UniProtKB">
        <authorList>
            <consortium name="WormBaseParasite"/>
        </authorList>
    </citation>
    <scope>IDENTIFICATION</scope>
</reference>
<dbReference type="SUPFAM" id="SSF51445">
    <property type="entry name" value="(Trans)glycosidases"/>
    <property type="match status" value="1"/>
</dbReference>
<protein>
    <submittedName>
        <fullName evidence="3">SASA domain-containing protein</fullName>
    </submittedName>
</protein>